<dbReference type="InterPro" id="IPR035965">
    <property type="entry name" value="PAS-like_dom_sf"/>
</dbReference>
<dbReference type="InterPro" id="IPR005467">
    <property type="entry name" value="His_kinase_dom"/>
</dbReference>
<dbReference type="InterPro" id="IPR004358">
    <property type="entry name" value="Sig_transdc_His_kin-like_C"/>
</dbReference>
<dbReference type="InterPro" id="IPR036097">
    <property type="entry name" value="HisK_dim/P_sf"/>
</dbReference>
<gene>
    <name evidence="4" type="ORF">MGWOODY_Tha1206</name>
</gene>
<dbReference type="SUPFAM" id="SSF55874">
    <property type="entry name" value="ATPase domain of HSP90 chaperone/DNA topoisomerase II/histidine kinase"/>
    <property type="match status" value="1"/>
</dbReference>
<evidence type="ECO:0000256" key="1">
    <source>
        <dbReference type="ARBA" id="ARBA00022553"/>
    </source>
</evidence>
<keyword evidence="2" id="KW-0812">Transmembrane</keyword>
<feature type="transmembrane region" description="Helical" evidence="2">
    <location>
        <begin position="111"/>
        <end position="129"/>
    </location>
</feature>
<evidence type="ECO:0000256" key="2">
    <source>
        <dbReference type="SAM" id="Phobius"/>
    </source>
</evidence>
<sequence length="534" mass="59876">MCSGYPRLFARIVEKYGLGSKRRSIFGGTMWIIKSSEFIVRGNRLLRMYSYYSLFLALLMMIVDGLDKKDVILGQQAPYLFLVLASIYIFAASIFAAIASRNPDPQAATSYVFLEVAILAGMMYASGGLDTGFSSLLLVPLIISNLLAPGVLGYGVAAWASIAVFYSQHIWPNNFAPQEVVNTGLFGALCFALAWLTQALSKRLQSALSLASDHAKHIRRLQRFSQRALMNMPGGIIACDPSGRILFHNPQATAWFGIVDNILLPSYLIDIKDSKRVEMNGEQLLVTRVDIPESQQDYLLFIEDSARIEAEAQQIKLASLGRLTASIAHEIRNPLSALRQASQLLAETPYLESEEQRLTHIIEQHCMRINRTIEDILQLSRGHQACIEVLRLKPWLVHFHNQFEHLEPAQDYSLTIECSDDILVPFDADHLQQILHNLAANGLRYARKANHGDAQLQLRVTTNQTRVFLDVLDNGFGVAESIRKNLFEPFNTGEHNGTGLGLYLCRELCQANQSRIEYIQQSQGACFRITMRKA</sequence>
<organism evidence="4">
    <name type="scientific">hydrothermal vent metagenome</name>
    <dbReference type="NCBI Taxonomy" id="652676"/>
    <lineage>
        <taxon>unclassified sequences</taxon>
        <taxon>metagenomes</taxon>
        <taxon>ecological metagenomes</taxon>
    </lineage>
</organism>
<evidence type="ECO:0000313" key="4">
    <source>
        <dbReference type="EMBL" id="CUS40565.1"/>
    </source>
</evidence>
<feature type="transmembrane region" description="Helical" evidence="2">
    <location>
        <begin position="79"/>
        <end position="99"/>
    </location>
</feature>
<feature type="transmembrane region" description="Helical" evidence="2">
    <location>
        <begin position="180"/>
        <end position="200"/>
    </location>
</feature>
<keyword evidence="2" id="KW-1133">Transmembrane helix</keyword>
<dbReference type="PANTHER" id="PTHR43065:SF52">
    <property type="entry name" value="SENSOR PROTEIN KINASE PILS"/>
    <property type="match status" value="1"/>
</dbReference>
<dbReference type="CDD" id="cd00082">
    <property type="entry name" value="HisKA"/>
    <property type="match status" value="1"/>
</dbReference>
<dbReference type="Gene3D" id="1.10.287.130">
    <property type="match status" value="1"/>
</dbReference>
<feature type="domain" description="Histidine kinase" evidence="3">
    <location>
        <begin position="326"/>
        <end position="534"/>
    </location>
</feature>
<feature type="transmembrane region" description="Helical" evidence="2">
    <location>
        <begin position="136"/>
        <end position="160"/>
    </location>
</feature>
<dbReference type="SMART" id="SM00388">
    <property type="entry name" value="HisKA"/>
    <property type="match status" value="1"/>
</dbReference>
<dbReference type="InterPro" id="IPR036890">
    <property type="entry name" value="HATPase_C_sf"/>
</dbReference>
<accession>A0A160T8X1</accession>
<keyword evidence="2" id="KW-0472">Membrane</keyword>
<dbReference type="SUPFAM" id="SSF55785">
    <property type="entry name" value="PYP-like sensor domain (PAS domain)"/>
    <property type="match status" value="1"/>
</dbReference>
<dbReference type="SMART" id="SM00387">
    <property type="entry name" value="HATPase_c"/>
    <property type="match status" value="1"/>
</dbReference>
<keyword evidence="1" id="KW-0597">Phosphoprotein</keyword>
<evidence type="ECO:0000259" key="3">
    <source>
        <dbReference type="PROSITE" id="PS50109"/>
    </source>
</evidence>
<dbReference type="Gene3D" id="3.30.565.10">
    <property type="entry name" value="Histidine kinase-like ATPase, C-terminal domain"/>
    <property type="match status" value="1"/>
</dbReference>
<dbReference type="Pfam" id="PF00512">
    <property type="entry name" value="HisKA"/>
    <property type="match status" value="1"/>
</dbReference>
<feature type="transmembrane region" description="Helical" evidence="2">
    <location>
        <begin position="49"/>
        <end position="67"/>
    </location>
</feature>
<protein>
    <submittedName>
        <fullName evidence="4">Two-component sensor PilS</fullName>
    </submittedName>
</protein>
<dbReference type="Pfam" id="PF02518">
    <property type="entry name" value="HATPase_c"/>
    <property type="match status" value="1"/>
</dbReference>
<dbReference type="PROSITE" id="PS50109">
    <property type="entry name" value="HIS_KIN"/>
    <property type="match status" value="1"/>
</dbReference>
<name>A0A160T8X1_9ZZZZ</name>
<dbReference type="EMBL" id="CZQC01000019">
    <property type="protein sequence ID" value="CUS40565.1"/>
    <property type="molecule type" value="Genomic_DNA"/>
</dbReference>
<dbReference type="AlphaFoldDB" id="A0A160T8X1"/>
<dbReference type="PANTHER" id="PTHR43065">
    <property type="entry name" value="SENSOR HISTIDINE KINASE"/>
    <property type="match status" value="1"/>
</dbReference>
<dbReference type="InterPro" id="IPR003594">
    <property type="entry name" value="HATPase_dom"/>
</dbReference>
<dbReference type="Gene3D" id="3.30.450.20">
    <property type="entry name" value="PAS domain"/>
    <property type="match status" value="1"/>
</dbReference>
<dbReference type="SUPFAM" id="SSF47384">
    <property type="entry name" value="Homodimeric domain of signal transducing histidine kinase"/>
    <property type="match status" value="1"/>
</dbReference>
<dbReference type="InterPro" id="IPR003661">
    <property type="entry name" value="HisK_dim/P_dom"/>
</dbReference>
<dbReference type="GO" id="GO:0000155">
    <property type="term" value="F:phosphorelay sensor kinase activity"/>
    <property type="evidence" value="ECO:0007669"/>
    <property type="project" value="InterPro"/>
</dbReference>
<dbReference type="PRINTS" id="PR00344">
    <property type="entry name" value="BCTRLSENSOR"/>
</dbReference>
<proteinExistence type="predicted"/>
<dbReference type="Pfam" id="PF25323">
    <property type="entry name" value="6TM_PilS"/>
    <property type="match status" value="1"/>
</dbReference>
<reference evidence="4" key="1">
    <citation type="submission" date="2015-10" db="EMBL/GenBank/DDBJ databases">
        <authorList>
            <person name="Gilbert D.G."/>
        </authorList>
    </citation>
    <scope>NUCLEOTIDE SEQUENCE</scope>
</reference>